<dbReference type="PROSITE" id="PS50943">
    <property type="entry name" value="HTH_CROC1"/>
    <property type="match status" value="1"/>
</dbReference>
<evidence type="ECO:0000313" key="3">
    <source>
        <dbReference type="Proteomes" id="UP000449944"/>
    </source>
</evidence>
<dbReference type="Pfam" id="PF01381">
    <property type="entry name" value="HTH_3"/>
    <property type="match status" value="1"/>
</dbReference>
<dbReference type="CDD" id="cd00093">
    <property type="entry name" value="HTH_XRE"/>
    <property type="match status" value="1"/>
</dbReference>
<organism evidence="2 3">
    <name type="scientific">Providencia alcalifaciens</name>
    <dbReference type="NCBI Taxonomy" id="126385"/>
    <lineage>
        <taxon>Bacteria</taxon>
        <taxon>Pseudomonadati</taxon>
        <taxon>Pseudomonadota</taxon>
        <taxon>Gammaproteobacteria</taxon>
        <taxon>Enterobacterales</taxon>
        <taxon>Morganellaceae</taxon>
        <taxon>Providencia</taxon>
    </lineage>
</organism>
<dbReference type="SUPFAM" id="SSF47413">
    <property type="entry name" value="lambda repressor-like DNA-binding domains"/>
    <property type="match status" value="1"/>
</dbReference>
<accession>A0AAW9VEE4</accession>
<dbReference type="InterPro" id="IPR010982">
    <property type="entry name" value="Lambda_DNA-bd_dom_sf"/>
</dbReference>
<evidence type="ECO:0000313" key="2">
    <source>
        <dbReference type="EMBL" id="MTC36175.1"/>
    </source>
</evidence>
<evidence type="ECO:0000259" key="1">
    <source>
        <dbReference type="PROSITE" id="PS50943"/>
    </source>
</evidence>
<dbReference type="GeneID" id="57292960"/>
<comment type="caution">
    <text evidence="2">The sequence shown here is derived from an EMBL/GenBank/DDBJ whole genome shotgun (WGS) entry which is preliminary data.</text>
</comment>
<dbReference type="InterPro" id="IPR001387">
    <property type="entry name" value="Cro/C1-type_HTH"/>
</dbReference>
<feature type="domain" description="HTH cro/C1-type" evidence="1">
    <location>
        <begin position="17"/>
        <end position="71"/>
    </location>
</feature>
<dbReference type="Proteomes" id="UP000449944">
    <property type="component" value="Unassembled WGS sequence"/>
</dbReference>
<dbReference type="KEGG" id="pala:CO695_10440"/>
<proteinExistence type="predicted"/>
<sequence length="111" mass="13030">MKKEKLYYISQLIGKCMQEYRIEKGVSGECVAKKLGISQQQLSRYERGENALTVDVLFKYLLIIEVNFPDFYHRLFYIIGRHPKLSMYISGLNGFGWELDDLKDYYTSAIV</sequence>
<protein>
    <submittedName>
        <fullName evidence="2">Helix-turn-helix domain-containing protein</fullName>
    </submittedName>
</protein>
<dbReference type="AlphaFoldDB" id="A0AAW9VEE4"/>
<gene>
    <name evidence="2" type="ORF">GKR67_16425</name>
</gene>
<dbReference type="GO" id="GO:0003677">
    <property type="term" value="F:DNA binding"/>
    <property type="evidence" value="ECO:0007669"/>
    <property type="project" value="InterPro"/>
</dbReference>
<dbReference type="Gene3D" id="1.10.260.40">
    <property type="entry name" value="lambda repressor-like DNA-binding domains"/>
    <property type="match status" value="1"/>
</dbReference>
<reference evidence="2 3" key="1">
    <citation type="submission" date="2019-10" db="EMBL/GenBank/DDBJ databases">
        <title>Comparative genomic analysis of Providencia.</title>
        <authorList>
            <person name="Yuan C."/>
            <person name="Wei Y."/>
            <person name="Yin Z."/>
        </authorList>
    </citation>
    <scope>NUCLEOTIDE SEQUENCE [LARGE SCALE GENOMIC DNA]</scope>
    <source>
        <strain evidence="3">wls1934</strain>
    </source>
</reference>
<dbReference type="EMBL" id="WLUB01000053">
    <property type="protein sequence ID" value="MTC36175.1"/>
    <property type="molecule type" value="Genomic_DNA"/>
</dbReference>
<dbReference type="SMART" id="SM00530">
    <property type="entry name" value="HTH_XRE"/>
    <property type="match status" value="1"/>
</dbReference>
<dbReference type="RefSeq" id="WP_006658097.1">
    <property type="nucleotide sequence ID" value="NZ_CP023536.1"/>
</dbReference>
<name>A0AAW9VEE4_9GAMM</name>